<dbReference type="GO" id="GO:0005615">
    <property type="term" value="C:extracellular space"/>
    <property type="evidence" value="ECO:0007669"/>
    <property type="project" value="TreeGrafter"/>
</dbReference>
<dbReference type="InterPro" id="IPR027268">
    <property type="entry name" value="Peptidase_M4/M1_CTD_sf"/>
</dbReference>
<dbReference type="Gene3D" id="2.60.40.1730">
    <property type="entry name" value="tricorn interacting facor f3 domain"/>
    <property type="match status" value="1"/>
</dbReference>
<proteinExistence type="inferred from homology"/>
<dbReference type="Pfam" id="PF01433">
    <property type="entry name" value="Peptidase_M1"/>
    <property type="match status" value="1"/>
</dbReference>
<evidence type="ECO:0000256" key="8">
    <source>
        <dbReference type="ARBA" id="ARBA00022729"/>
    </source>
</evidence>
<evidence type="ECO:0000313" key="20">
    <source>
        <dbReference type="Proteomes" id="UP001168972"/>
    </source>
</evidence>
<comment type="subcellular location">
    <subcellularLocation>
        <location evidence="2">Cell membrane</location>
        <topology evidence="2">Lipid-anchor</topology>
        <topology evidence="2">GPI-anchor</topology>
    </subcellularLocation>
</comment>
<evidence type="ECO:0000313" key="19">
    <source>
        <dbReference type="EMBL" id="KAK0182707.1"/>
    </source>
</evidence>
<evidence type="ECO:0000256" key="10">
    <source>
        <dbReference type="ARBA" id="ARBA00022833"/>
    </source>
</evidence>
<dbReference type="InterPro" id="IPR045357">
    <property type="entry name" value="Aminopeptidase_N-like_N"/>
</dbReference>
<evidence type="ECO:0000259" key="18">
    <source>
        <dbReference type="Pfam" id="PF17900"/>
    </source>
</evidence>
<dbReference type="Gene3D" id="2.60.40.1910">
    <property type="match status" value="1"/>
</dbReference>
<dbReference type="Pfam" id="PF17900">
    <property type="entry name" value="Peptidase_M1_N"/>
    <property type="match status" value="1"/>
</dbReference>
<evidence type="ECO:0000259" key="17">
    <source>
        <dbReference type="Pfam" id="PF11838"/>
    </source>
</evidence>
<dbReference type="Proteomes" id="UP001168972">
    <property type="component" value="Unassembled WGS sequence"/>
</dbReference>
<feature type="domain" description="Aminopeptidase N-like N-terminal" evidence="18">
    <location>
        <begin position="50"/>
        <end position="232"/>
    </location>
</feature>
<dbReference type="PANTHER" id="PTHR11533">
    <property type="entry name" value="PROTEASE M1 ZINC METALLOPROTEASE"/>
    <property type="match status" value="1"/>
</dbReference>
<comment type="cofactor">
    <cofactor evidence="1">
        <name>Zn(2+)</name>
        <dbReference type="ChEBI" id="CHEBI:29105"/>
    </cofactor>
</comment>
<dbReference type="EMBL" id="JAQQBR010000001">
    <property type="protein sequence ID" value="KAK0182707.1"/>
    <property type="molecule type" value="Genomic_DNA"/>
</dbReference>
<dbReference type="InterPro" id="IPR050344">
    <property type="entry name" value="Peptidase_M1_aminopeptidases"/>
</dbReference>
<evidence type="ECO:0000256" key="15">
    <source>
        <dbReference type="SAM" id="SignalP"/>
    </source>
</evidence>
<keyword evidence="8 15" id="KW-0732">Signal</keyword>
<evidence type="ECO:0000256" key="5">
    <source>
        <dbReference type="ARBA" id="ARBA00022622"/>
    </source>
</evidence>
<evidence type="ECO:0000256" key="13">
    <source>
        <dbReference type="ARBA" id="ARBA00023180"/>
    </source>
</evidence>
<dbReference type="PANTHER" id="PTHR11533:SF294">
    <property type="entry name" value="THYROTROPIN-RELEASING HORMONE-DEGRADING ECTOENZYME"/>
    <property type="match status" value="1"/>
</dbReference>
<dbReference type="Pfam" id="PF11838">
    <property type="entry name" value="ERAP1_C"/>
    <property type="match status" value="1"/>
</dbReference>
<dbReference type="GO" id="GO:0098552">
    <property type="term" value="C:side of membrane"/>
    <property type="evidence" value="ECO:0007669"/>
    <property type="project" value="UniProtKB-KW"/>
</dbReference>
<dbReference type="GO" id="GO:0005886">
    <property type="term" value="C:plasma membrane"/>
    <property type="evidence" value="ECO:0007669"/>
    <property type="project" value="UniProtKB-SubCell"/>
</dbReference>
<sequence length="925" mass="107111">MRIVYQLFVTAVLVSVIQSKEWETADLNGWYKLFSIHSKVNYNLTQDVLPISYNVKLNTDFENGNVTLDGNAQININVIKSTDVITLRARNMIIKPDAHLKCDHSTIEPVISTIEPIDNVTELFKIILSNKLDVGSNCNLTFNYTRENVTSSTYMTQFTGQLLDTTHMLASYNLACDILPCPPDRTLKVSFTISIEHSKNYIALSHMEAMKVEKNSENPERVITHFAESPKMHPTKFAFLVGNFIQDNHNKNFQAFTTTTSFLNQSYVQETGINIMNALSNYTGVPYETFGLKKLKIIMGDLPIVVGGIALYGITLINTPNHVKIFANSTLDSNTVSKIELMAHEMSHQWFFSIVYRTVVEADWFLEGIPEYLSYVAVNQVQPTWRMMDQFVIYNLQYGAFESDQSIHSTHMANKDANTVKKLEIIYYKSSCIIRMISHVLGEANFKIALKNFIRSEDSGVITNAELIKELSKVYTGNINLTDAFYNWINLPGYAVINVKRDYDTGKAIITQSRFLKEMNQTSSEKYWIPINFVTEDNLNFMDTNVTHWLDPSKDSIEIDQLKKDQFVIFNKQQFGYYRVNYDIQNWNLIINYLNSKNYSRIHVLNRAQLIHDAFNLAIVGQLDYKVVLSLLTYLKQETDPIPWAVAFEAMKKIYMVVKYTDMNKYFKKYITELSENLQQEMVSDPSNETVLIMDGTKQKISKWARNLISYSESTITHQQQLINWLNDPEKNALPTENRCTILCKALNYAGQELWDRVWDQYRITNDSDLEYSLKCTKNVTIMKQYLGKLIPDNASTDQITSVFEKVVVYRDDTALLAIIDYIFEYHNKTTIVSDEFIHFLENIWKLINREIFDEPYMNKLKTLINANKVSMEQADKMIADIENKLKYYGKQLYEMKEFFEKYRTIESNNSNSRPSEVDIKNNSN</sequence>
<evidence type="ECO:0000256" key="11">
    <source>
        <dbReference type="ARBA" id="ARBA00023049"/>
    </source>
</evidence>
<dbReference type="SUPFAM" id="SSF55486">
    <property type="entry name" value="Metalloproteases ('zincins'), catalytic domain"/>
    <property type="match status" value="1"/>
</dbReference>
<dbReference type="GO" id="GO:0006508">
    <property type="term" value="P:proteolysis"/>
    <property type="evidence" value="ECO:0007669"/>
    <property type="project" value="UniProtKB-KW"/>
</dbReference>
<keyword evidence="13" id="KW-0325">Glycoprotein</keyword>
<evidence type="ECO:0000256" key="9">
    <source>
        <dbReference type="ARBA" id="ARBA00022801"/>
    </source>
</evidence>
<reference evidence="19" key="1">
    <citation type="journal article" date="2023" name="bioRxiv">
        <title>Scaffold-level genome assemblies of two parasitoid biocontrol wasps reveal the parthenogenesis mechanism and an associated novel virus.</title>
        <authorList>
            <person name="Inwood S."/>
            <person name="Skelly J."/>
            <person name="Guhlin J."/>
            <person name="Harrop T."/>
            <person name="Goldson S."/>
            <person name="Dearden P."/>
        </authorList>
    </citation>
    <scope>NUCLEOTIDE SEQUENCE</scope>
    <source>
        <strain evidence="19">Lincoln</strain>
        <tissue evidence="19">Whole body</tissue>
    </source>
</reference>
<keyword evidence="12" id="KW-0472">Membrane</keyword>
<keyword evidence="6" id="KW-0645">Protease</keyword>
<keyword evidence="4" id="KW-1003">Cell membrane</keyword>
<dbReference type="InterPro" id="IPR014782">
    <property type="entry name" value="Peptidase_M1_dom"/>
</dbReference>
<reference evidence="19" key="2">
    <citation type="submission" date="2023-03" db="EMBL/GenBank/DDBJ databases">
        <authorList>
            <person name="Inwood S.N."/>
            <person name="Skelly J.G."/>
            <person name="Guhlin J."/>
            <person name="Harrop T.W.R."/>
            <person name="Goldson S.G."/>
            <person name="Dearden P.K."/>
        </authorList>
    </citation>
    <scope>NUCLEOTIDE SEQUENCE</scope>
    <source>
        <strain evidence="19">Lincoln</strain>
        <tissue evidence="19">Whole body</tissue>
    </source>
</reference>
<dbReference type="GO" id="GO:0070006">
    <property type="term" value="F:metalloaminopeptidase activity"/>
    <property type="evidence" value="ECO:0007669"/>
    <property type="project" value="TreeGrafter"/>
</dbReference>
<evidence type="ECO:0000256" key="2">
    <source>
        <dbReference type="ARBA" id="ARBA00004609"/>
    </source>
</evidence>
<feature type="domain" description="Peptidase M1 membrane alanine aminopeptidase" evidence="16">
    <location>
        <begin position="270"/>
        <end position="480"/>
    </location>
</feature>
<keyword evidence="7" id="KW-0479">Metal-binding</keyword>
<keyword evidence="10" id="KW-0862">Zinc</keyword>
<dbReference type="InterPro" id="IPR042097">
    <property type="entry name" value="Aminopeptidase_N-like_N_sf"/>
</dbReference>
<evidence type="ECO:0000256" key="7">
    <source>
        <dbReference type="ARBA" id="ARBA00022723"/>
    </source>
</evidence>
<dbReference type="GO" id="GO:0008270">
    <property type="term" value="F:zinc ion binding"/>
    <property type="evidence" value="ECO:0007669"/>
    <property type="project" value="InterPro"/>
</dbReference>
<keyword evidence="9" id="KW-0378">Hydrolase</keyword>
<evidence type="ECO:0000256" key="6">
    <source>
        <dbReference type="ARBA" id="ARBA00022670"/>
    </source>
</evidence>
<dbReference type="GO" id="GO:0042277">
    <property type="term" value="F:peptide binding"/>
    <property type="evidence" value="ECO:0007669"/>
    <property type="project" value="TreeGrafter"/>
</dbReference>
<dbReference type="FunFam" id="2.60.40.1910:FF:000008">
    <property type="entry name" value="Aminopeptidase"/>
    <property type="match status" value="1"/>
</dbReference>
<feature type="domain" description="ERAP1-like C-terminal" evidence="17">
    <location>
        <begin position="567"/>
        <end position="828"/>
    </location>
</feature>
<dbReference type="SUPFAM" id="SSF63737">
    <property type="entry name" value="Leukotriene A4 hydrolase N-terminal domain"/>
    <property type="match status" value="1"/>
</dbReference>
<comment type="caution">
    <text evidence="19">The sequence shown here is derived from an EMBL/GenBank/DDBJ whole genome shotgun (WGS) entry which is preliminary data.</text>
</comment>
<keyword evidence="14" id="KW-0449">Lipoprotein</keyword>
<dbReference type="AlphaFoldDB" id="A0AA39G709"/>
<dbReference type="InterPro" id="IPR024571">
    <property type="entry name" value="ERAP1-like_C_dom"/>
</dbReference>
<organism evidence="19 20">
    <name type="scientific">Microctonus hyperodae</name>
    <name type="common">Parasitoid wasp</name>
    <dbReference type="NCBI Taxonomy" id="165561"/>
    <lineage>
        <taxon>Eukaryota</taxon>
        <taxon>Metazoa</taxon>
        <taxon>Ecdysozoa</taxon>
        <taxon>Arthropoda</taxon>
        <taxon>Hexapoda</taxon>
        <taxon>Insecta</taxon>
        <taxon>Pterygota</taxon>
        <taxon>Neoptera</taxon>
        <taxon>Endopterygota</taxon>
        <taxon>Hymenoptera</taxon>
        <taxon>Apocrita</taxon>
        <taxon>Ichneumonoidea</taxon>
        <taxon>Braconidae</taxon>
        <taxon>Euphorinae</taxon>
        <taxon>Microctonus</taxon>
    </lineage>
</organism>
<feature type="chain" id="PRO_5041443365" description="Aminopeptidase" evidence="15">
    <location>
        <begin position="20"/>
        <end position="925"/>
    </location>
</feature>
<keyword evidence="5" id="KW-0336">GPI-anchor</keyword>
<dbReference type="GO" id="GO:0043171">
    <property type="term" value="P:peptide catabolic process"/>
    <property type="evidence" value="ECO:0007669"/>
    <property type="project" value="TreeGrafter"/>
</dbReference>
<evidence type="ECO:0000259" key="16">
    <source>
        <dbReference type="Pfam" id="PF01433"/>
    </source>
</evidence>
<feature type="signal peptide" evidence="15">
    <location>
        <begin position="1"/>
        <end position="19"/>
    </location>
</feature>
<gene>
    <name evidence="19" type="ORF">PV327_000817</name>
</gene>
<evidence type="ECO:0000256" key="3">
    <source>
        <dbReference type="ARBA" id="ARBA00010136"/>
    </source>
</evidence>
<evidence type="ECO:0000256" key="12">
    <source>
        <dbReference type="ARBA" id="ARBA00023136"/>
    </source>
</evidence>
<name>A0AA39G709_MICHY</name>
<evidence type="ECO:0000256" key="4">
    <source>
        <dbReference type="ARBA" id="ARBA00022475"/>
    </source>
</evidence>
<dbReference type="Gene3D" id="1.25.50.20">
    <property type="match status" value="1"/>
</dbReference>
<protein>
    <recommendedName>
        <fullName evidence="21">Aminopeptidase</fullName>
    </recommendedName>
</protein>
<dbReference type="GO" id="GO:0005737">
    <property type="term" value="C:cytoplasm"/>
    <property type="evidence" value="ECO:0007669"/>
    <property type="project" value="TreeGrafter"/>
</dbReference>
<keyword evidence="20" id="KW-1185">Reference proteome</keyword>
<evidence type="ECO:0000256" key="14">
    <source>
        <dbReference type="ARBA" id="ARBA00023288"/>
    </source>
</evidence>
<keyword evidence="11" id="KW-0482">Metalloprotease</keyword>
<evidence type="ECO:0000256" key="1">
    <source>
        <dbReference type="ARBA" id="ARBA00001947"/>
    </source>
</evidence>
<accession>A0AA39G709</accession>
<comment type="similarity">
    <text evidence="3">Belongs to the peptidase M1 family.</text>
</comment>
<dbReference type="Gene3D" id="1.10.390.10">
    <property type="entry name" value="Neutral Protease Domain 2"/>
    <property type="match status" value="1"/>
</dbReference>
<evidence type="ECO:0008006" key="21">
    <source>
        <dbReference type="Google" id="ProtNLM"/>
    </source>
</evidence>